<keyword evidence="4" id="KW-1185">Reference proteome</keyword>
<comment type="caution">
    <text evidence="3">The sequence shown here is derived from an EMBL/GenBank/DDBJ whole genome shotgun (WGS) entry which is preliminary data.</text>
</comment>
<dbReference type="OrthoDB" id="1263404at2"/>
<evidence type="ECO:0000259" key="2">
    <source>
        <dbReference type="Pfam" id="PF13648"/>
    </source>
</evidence>
<dbReference type="InterPro" id="IPR024311">
    <property type="entry name" value="Lipocalin-like"/>
</dbReference>
<accession>A0A316X7V6</accession>
<evidence type="ECO:0000313" key="3">
    <source>
        <dbReference type="EMBL" id="PWN69901.1"/>
    </source>
</evidence>
<sequence length="160" mass="17975">MKKLLLLFAGVSLFVATGCNNDNDTVREAPLVGLWQPLKEVVTTVETGEQPVSDQITYTDCQKQSRWWFSTETNGKKIDVTEPTTAGGTCNILPDKNFTYTYEKSGKTIIMKFQGIVEPVTGKVVTLNDTTLNLSVREETQDPTVFKTRTYTFKRVNPQQ</sequence>
<organism evidence="3 4">
    <name type="scientific">Chryseobacterium phosphatilyticum</name>
    <dbReference type="NCBI Taxonomy" id="475075"/>
    <lineage>
        <taxon>Bacteria</taxon>
        <taxon>Pseudomonadati</taxon>
        <taxon>Bacteroidota</taxon>
        <taxon>Flavobacteriia</taxon>
        <taxon>Flavobacteriales</taxon>
        <taxon>Weeksellaceae</taxon>
        <taxon>Chryseobacterium group</taxon>
        <taxon>Chryseobacterium</taxon>
    </lineage>
</organism>
<dbReference type="AlphaFoldDB" id="A0A316X7V6"/>
<keyword evidence="1" id="KW-0732">Signal</keyword>
<dbReference type="Pfam" id="PF13648">
    <property type="entry name" value="Lipocalin_4"/>
    <property type="match status" value="1"/>
</dbReference>
<dbReference type="EMBL" id="PPED02000002">
    <property type="protein sequence ID" value="PWN69901.1"/>
    <property type="molecule type" value="Genomic_DNA"/>
</dbReference>
<reference evidence="3 4" key="1">
    <citation type="submission" date="2018-04" db="EMBL/GenBank/DDBJ databases">
        <title>Draft Genome Sequence of Phosphate-Solubilizing Chryseobacterium sp. ISE14 that is a Biocontrol and Plant Growth-Promoting Rhizobacterium Isolated from Cucumber.</title>
        <authorList>
            <person name="Jeong J.-J."/>
            <person name="Sang M.K."/>
            <person name="Choi I.-G."/>
            <person name="Kim K.D."/>
        </authorList>
    </citation>
    <scope>NUCLEOTIDE SEQUENCE [LARGE SCALE GENOMIC DNA]</scope>
    <source>
        <strain evidence="3 4">ISE14</strain>
    </source>
</reference>
<dbReference type="Proteomes" id="UP000236594">
    <property type="component" value="Unassembled WGS sequence"/>
</dbReference>
<feature type="domain" description="Lipocalin-like" evidence="2">
    <location>
        <begin position="31"/>
        <end position="134"/>
    </location>
</feature>
<name>A0A316X7V6_9FLAO</name>
<feature type="chain" id="PRO_5016362553" description="Lipocalin-like domain-containing protein" evidence="1">
    <location>
        <begin position="22"/>
        <end position="160"/>
    </location>
</feature>
<dbReference type="PROSITE" id="PS51257">
    <property type="entry name" value="PROKAR_LIPOPROTEIN"/>
    <property type="match status" value="1"/>
</dbReference>
<dbReference type="RefSeq" id="WP_103247125.1">
    <property type="nucleotide sequence ID" value="NZ_PPED02000002.1"/>
</dbReference>
<proteinExistence type="predicted"/>
<protein>
    <recommendedName>
        <fullName evidence="2">Lipocalin-like domain-containing protein</fullName>
    </recommendedName>
</protein>
<evidence type="ECO:0000313" key="4">
    <source>
        <dbReference type="Proteomes" id="UP000236594"/>
    </source>
</evidence>
<evidence type="ECO:0000256" key="1">
    <source>
        <dbReference type="SAM" id="SignalP"/>
    </source>
</evidence>
<gene>
    <name evidence="3" type="ORF">C1631_007750</name>
</gene>
<feature type="signal peptide" evidence="1">
    <location>
        <begin position="1"/>
        <end position="21"/>
    </location>
</feature>